<keyword evidence="3" id="KW-1185">Reference proteome</keyword>
<dbReference type="GO" id="GO:0005549">
    <property type="term" value="F:odorant binding"/>
    <property type="evidence" value="ECO:0007669"/>
    <property type="project" value="InterPro"/>
</dbReference>
<feature type="chain" id="PRO_5042854496" evidence="1">
    <location>
        <begin position="17"/>
        <end position="137"/>
    </location>
</feature>
<sequence length="137" mass="15802">MNNSIVIFALFVITMGYPSDFSATVEECIQKEELVNDTLKIYQYLQHPMVPSDDDEYNKFFGCYWKSIGLLDKFGNIDVAKVDRYFEDWRGIKIPKESREEAINKCKHFHGGTCGQKAVKIYNCINLHFSELGLLSS</sequence>
<dbReference type="SUPFAM" id="SSF47565">
    <property type="entry name" value="Insect pheromone/odorant-binding proteins"/>
    <property type="match status" value="1"/>
</dbReference>
<reference evidence="2 3" key="1">
    <citation type="journal article" date="2024" name="Insects">
        <title>An Improved Chromosome-Level Genome Assembly of the Firefly Pyrocoelia pectoralis.</title>
        <authorList>
            <person name="Fu X."/>
            <person name="Meyer-Rochow V.B."/>
            <person name="Ballantyne L."/>
            <person name="Zhu X."/>
        </authorList>
    </citation>
    <scope>NUCLEOTIDE SEQUENCE [LARGE SCALE GENOMIC DNA]</scope>
    <source>
        <strain evidence="2">XCY_ONT2</strain>
    </source>
</reference>
<name>A0AAN7ZM65_9COLE</name>
<gene>
    <name evidence="2" type="ORF">RI129_002419</name>
</gene>
<evidence type="ECO:0000256" key="1">
    <source>
        <dbReference type="SAM" id="SignalP"/>
    </source>
</evidence>
<proteinExistence type="predicted"/>
<organism evidence="2 3">
    <name type="scientific">Pyrocoelia pectoralis</name>
    <dbReference type="NCBI Taxonomy" id="417401"/>
    <lineage>
        <taxon>Eukaryota</taxon>
        <taxon>Metazoa</taxon>
        <taxon>Ecdysozoa</taxon>
        <taxon>Arthropoda</taxon>
        <taxon>Hexapoda</taxon>
        <taxon>Insecta</taxon>
        <taxon>Pterygota</taxon>
        <taxon>Neoptera</taxon>
        <taxon>Endopterygota</taxon>
        <taxon>Coleoptera</taxon>
        <taxon>Polyphaga</taxon>
        <taxon>Elateriformia</taxon>
        <taxon>Elateroidea</taxon>
        <taxon>Lampyridae</taxon>
        <taxon>Lampyrinae</taxon>
        <taxon>Pyrocoelia</taxon>
    </lineage>
</organism>
<dbReference type="AlphaFoldDB" id="A0AAN7ZM65"/>
<dbReference type="CDD" id="cd23992">
    <property type="entry name" value="PBP_GOBP"/>
    <property type="match status" value="1"/>
</dbReference>
<protein>
    <submittedName>
        <fullName evidence="2">Uncharacterized protein</fullName>
    </submittedName>
</protein>
<dbReference type="EMBL" id="JAVRBK010000002">
    <property type="protein sequence ID" value="KAK5647527.1"/>
    <property type="molecule type" value="Genomic_DNA"/>
</dbReference>
<dbReference type="InterPro" id="IPR036728">
    <property type="entry name" value="PBP_GOBP_sf"/>
</dbReference>
<dbReference type="InterPro" id="IPR006170">
    <property type="entry name" value="PBP/GOBP"/>
</dbReference>
<dbReference type="Gene3D" id="1.10.238.20">
    <property type="entry name" value="Pheromone/general odorant binding protein domain"/>
    <property type="match status" value="1"/>
</dbReference>
<keyword evidence="1" id="KW-0732">Signal</keyword>
<dbReference type="Pfam" id="PF01395">
    <property type="entry name" value="PBP_GOBP"/>
    <property type="match status" value="1"/>
</dbReference>
<comment type="caution">
    <text evidence="2">The sequence shown here is derived from an EMBL/GenBank/DDBJ whole genome shotgun (WGS) entry which is preliminary data.</text>
</comment>
<accession>A0AAN7ZM65</accession>
<dbReference type="Proteomes" id="UP001329430">
    <property type="component" value="Chromosome 2"/>
</dbReference>
<evidence type="ECO:0000313" key="2">
    <source>
        <dbReference type="EMBL" id="KAK5647527.1"/>
    </source>
</evidence>
<feature type="signal peptide" evidence="1">
    <location>
        <begin position="1"/>
        <end position="16"/>
    </location>
</feature>
<evidence type="ECO:0000313" key="3">
    <source>
        <dbReference type="Proteomes" id="UP001329430"/>
    </source>
</evidence>